<dbReference type="EMBL" id="RCTY01000036">
    <property type="protein sequence ID" value="ROU06196.1"/>
    <property type="molecule type" value="Genomic_DNA"/>
</dbReference>
<dbReference type="AlphaFoldDB" id="A0A3N2RFQ4"/>
<dbReference type="RefSeq" id="WP_123648117.1">
    <property type="nucleotide sequence ID" value="NZ_RCTY01000036.1"/>
</dbReference>
<sequence length="212" mass="24864">MRIAFPNVDHEPVFEQAWNDPRNTRFEIPPIDVNRVLSERYRLERPLRLTRSQLWEMEARKARRPDRYIPYVVEPGSAAVWADQGERERVERFVRKSRQRLWLQPERYELILEQTRADHAQQKVTFIGAAEYPGPDGAPLRAGTGQPIFHVVHGVGGEETQPLNLWSVVFLTGQQDSRLLEPFVRMAHEGWLPGYVEIYIREDLKIGLSRRE</sequence>
<protein>
    <submittedName>
        <fullName evidence="1">Uncharacterized protein</fullName>
    </submittedName>
</protein>
<evidence type="ECO:0000313" key="2">
    <source>
        <dbReference type="Proteomes" id="UP000275910"/>
    </source>
</evidence>
<evidence type="ECO:0000313" key="1">
    <source>
        <dbReference type="EMBL" id="ROU06196.1"/>
    </source>
</evidence>
<proteinExistence type="predicted"/>
<gene>
    <name evidence="1" type="ORF">D9T17_14715</name>
</gene>
<accession>A0A3N2RFQ4</accession>
<organism evidence="1 2">
    <name type="scientific">Lysobacter enzymogenes</name>
    <dbReference type="NCBI Taxonomy" id="69"/>
    <lineage>
        <taxon>Bacteria</taxon>
        <taxon>Pseudomonadati</taxon>
        <taxon>Pseudomonadota</taxon>
        <taxon>Gammaproteobacteria</taxon>
        <taxon>Lysobacterales</taxon>
        <taxon>Lysobacteraceae</taxon>
        <taxon>Lysobacter</taxon>
    </lineage>
</organism>
<reference evidence="1 2" key="1">
    <citation type="submission" date="2018-10" db="EMBL/GenBank/DDBJ databases">
        <title>The genome of Lysobacter enzymogenes OH11.</title>
        <authorList>
            <person name="Liu F."/>
            <person name="Zhao Y."/>
            <person name="Qian G."/>
            <person name="Chen Y."/>
            <person name="Xu H."/>
        </authorList>
    </citation>
    <scope>NUCLEOTIDE SEQUENCE [LARGE SCALE GENOMIC DNA]</scope>
    <source>
        <strain evidence="1 2">OH11</strain>
    </source>
</reference>
<comment type="caution">
    <text evidence="1">The sequence shown here is derived from an EMBL/GenBank/DDBJ whole genome shotgun (WGS) entry which is preliminary data.</text>
</comment>
<name>A0A3N2RFQ4_LYSEN</name>
<dbReference type="Proteomes" id="UP000275910">
    <property type="component" value="Unassembled WGS sequence"/>
</dbReference>